<dbReference type="NCBIfam" id="TIGR01494">
    <property type="entry name" value="ATPase_P-type"/>
    <property type="match status" value="3"/>
</dbReference>
<comment type="similarity">
    <text evidence="2">Belongs to the cation transport ATPase (P-type) (TC 3.A.3) family. Type IIA subfamily.</text>
</comment>
<dbReference type="InterPro" id="IPR036412">
    <property type="entry name" value="HAD-like_sf"/>
</dbReference>
<dbReference type="SFLD" id="SFLDF00027">
    <property type="entry name" value="p-type_atpase"/>
    <property type="match status" value="1"/>
</dbReference>
<dbReference type="InterPro" id="IPR018303">
    <property type="entry name" value="ATPase_P-typ_P_site"/>
</dbReference>
<dbReference type="InterPro" id="IPR006068">
    <property type="entry name" value="ATPase_P-typ_cation-transptr_C"/>
</dbReference>
<dbReference type="GO" id="GO:0140352">
    <property type="term" value="P:export from cell"/>
    <property type="evidence" value="ECO:0007669"/>
    <property type="project" value="UniProtKB-ARBA"/>
</dbReference>
<evidence type="ECO:0000256" key="11">
    <source>
        <dbReference type="ARBA" id="ARBA00022837"/>
    </source>
</evidence>
<comment type="catalytic activity">
    <reaction evidence="17">
        <text>Ca(2+)(in) + ATP + H2O = Ca(2+)(out) + ADP + phosphate + H(+)</text>
        <dbReference type="Rhea" id="RHEA:18105"/>
        <dbReference type="ChEBI" id="CHEBI:15377"/>
        <dbReference type="ChEBI" id="CHEBI:15378"/>
        <dbReference type="ChEBI" id="CHEBI:29108"/>
        <dbReference type="ChEBI" id="CHEBI:30616"/>
        <dbReference type="ChEBI" id="CHEBI:43474"/>
        <dbReference type="ChEBI" id="CHEBI:456216"/>
        <dbReference type="EC" id="7.2.2.10"/>
    </reaction>
</comment>
<feature type="transmembrane region" description="Helical" evidence="18">
    <location>
        <begin position="281"/>
        <end position="307"/>
    </location>
</feature>
<feature type="transmembrane region" description="Helical" evidence="18">
    <location>
        <begin position="858"/>
        <end position="880"/>
    </location>
</feature>
<keyword evidence="9" id="KW-0479">Metal-binding</keyword>
<dbReference type="InterPro" id="IPR023214">
    <property type="entry name" value="HAD_sf"/>
</dbReference>
<evidence type="ECO:0000313" key="21">
    <source>
        <dbReference type="Proteomes" id="UP000177273"/>
    </source>
</evidence>
<gene>
    <name evidence="20" type="ORF">BG262_05560</name>
</gene>
<evidence type="ECO:0000256" key="14">
    <source>
        <dbReference type="ARBA" id="ARBA00022989"/>
    </source>
</evidence>
<dbReference type="GO" id="GO:0005886">
    <property type="term" value="C:plasma membrane"/>
    <property type="evidence" value="ECO:0007669"/>
    <property type="project" value="UniProtKB-SubCell"/>
</dbReference>
<keyword evidence="11" id="KW-0106">Calcium</keyword>
<keyword evidence="16 18" id="KW-0472">Membrane</keyword>
<comment type="subcellular location">
    <subcellularLocation>
        <location evidence="1">Cell membrane</location>
        <topology evidence="1">Multi-pass membrane protein</topology>
    </subcellularLocation>
</comment>
<dbReference type="RefSeq" id="WP_070788418.1">
    <property type="nucleotide sequence ID" value="NZ_CP075561.1"/>
</dbReference>
<proteinExistence type="inferred from homology"/>
<dbReference type="InterPro" id="IPR023299">
    <property type="entry name" value="ATPase_P-typ_cyto_dom_N"/>
</dbReference>
<name>A0A9Q5JFU6_9LACT</name>
<dbReference type="InterPro" id="IPR059000">
    <property type="entry name" value="ATPase_P-type_domA"/>
</dbReference>
<dbReference type="GO" id="GO:0005388">
    <property type="term" value="F:P-type calcium transporter activity"/>
    <property type="evidence" value="ECO:0007669"/>
    <property type="project" value="UniProtKB-EC"/>
</dbReference>
<evidence type="ECO:0000256" key="12">
    <source>
        <dbReference type="ARBA" id="ARBA00022840"/>
    </source>
</evidence>
<dbReference type="PRINTS" id="PR00119">
    <property type="entry name" value="CATATPASE"/>
</dbReference>
<dbReference type="GO" id="GO:0046872">
    <property type="term" value="F:metal ion binding"/>
    <property type="evidence" value="ECO:0007669"/>
    <property type="project" value="UniProtKB-KW"/>
</dbReference>
<dbReference type="InterPro" id="IPR023298">
    <property type="entry name" value="ATPase_P-typ_TM_dom_sf"/>
</dbReference>
<dbReference type="OrthoDB" id="9760364at2"/>
<protein>
    <recommendedName>
        <fullName evidence="3">P-type Ca(2+) transporter</fullName>
        <ecNumber evidence="3">7.2.2.10</ecNumber>
    </recommendedName>
</protein>
<dbReference type="InterPro" id="IPR004014">
    <property type="entry name" value="ATPase_P-typ_cation-transptr_N"/>
</dbReference>
<keyword evidence="21" id="KW-1185">Reference proteome</keyword>
<dbReference type="Gene3D" id="3.40.1110.10">
    <property type="entry name" value="Calcium-transporting ATPase, cytoplasmic domain N"/>
    <property type="match status" value="1"/>
</dbReference>
<keyword evidence="7" id="KW-0109">Calcium transport</keyword>
<dbReference type="Pfam" id="PF00690">
    <property type="entry name" value="Cation_ATPase_N"/>
    <property type="match status" value="1"/>
</dbReference>
<evidence type="ECO:0000256" key="9">
    <source>
        <dbReference type="ARBA" id="ARBA00022723"/>
    </source>
</evidence>
<evidence type="ECO:0000256" key="5">
    <source>
        <dbReference type="ARBA" id="ARBA00022475"/>
    </source>
</evidence>
<dbReference type="Pfam" id="PF00122">
    <property type="entry name" value="E1-E2_ATPase"/>
    <property type="match status" value="1"/>
</dbReference>
<dbReference type="PRINTS" id="PR00120">
    <property type="entry name" value="HATPASE"/>
</dbReference>
<evidence type="ECO:0000256" key="16">
    <source>
        <dbReference type="ARBA" id="ARBA00023136"/>
    </source>
</evidence>
<dbReference type="GO" id="GO:0005524">
    <property type="term" value="F:ATP binding"/>
    <property type="evidence" value="ECO:0007669"/>
    <property type="project" value="UniProtKB-KW"/>
</dbReference>
<dbReference type="Gene3D" id="2.70.150.10">
    <property type="entry name" value="Calcium-transporting ATPase, cytoplasmic transduction domain A"/>
    <property type="match status" value="1"/>
</dbReference>
<organism evidence="20 21">
    <name type="scientific">Floricoccus penangensis</name>
    <dbReference type="NCBI Taxonomy" id="1859475"/>
    <lineage>
        <taxon>Bacteria</taxon>
        <taxon>Bacillati</taxon>
        <taxon>Bacillota</taxon>
        <taxon>Bacilli</taxon>
        <taxon>Lactobacillales</taxon>
        <taxon>Streptococcaceae</taxon>
        <taxon>Floricoccus</taxon>
    </lineage>
</organism>
<dbReference type="FunFam" id="3.40.50.1000:FF:000028">
    <property type="entry name" value="Calcium-transporting P-type ATPase, putative"/>
    <property type="match status" value="1"/>
</dbReference>
<dbReference type="FunFam" id="2.70.150.10:FF:000016">
    <property type="entry name" value="Calcium-transporting P-type ATPase putative"/>
    <property type="match status" value="1"/>
</dbReference>
<feature type="transmembrane region" description="Helical" evidence="18">
    <location>
        <begin position="85"/>
        <end position="101"/>
    </location>
</feature>
<evidence type="ECO:0000256" key="7">
    <source>
        <dbReference type="ARBA" id="ARBA00022568"/>
    </source>
</evidence>
<feature type="transmembrane region" description="Helical" evidence="18">
    <location>
        <begin position="747"/>
        <end position="772"/>
    </location>
</feature>
<keyword evidence="8 18" id="KW-0812">Transmembrane</keyword>
<evidence type="ECO:0000259" key="19">
    <source>
        <dbReference type="SMART" id="SM00831"/>
    </source>
</evidence>
<dbReference type="Gene3D" id="3.40.50.1000">
    <property type="entry name" value="HAD superfamily/HAD-like"/>
    <property type="match status" value="1"/>
</dbReference>
<evidence type="ECO:0000256" key="8">
    <source>
        <dbReference type="ARBA" id="ARBA00022692"/>
    </source>
</evidence>
<keyword evidence="5" id="KW-1003">Cell membrane</keyword>
<reference evidence="21" key="1">
    <citation type="submission" date="2016-09" db="EMBL/GenBank/DDBJ databases">
        <title>Draft genome sequence of a novel species of the family Streptococcaceae isolated from flowers.</title>
        <authorList>
            <person name="Chuah L.-O."/>
            <person name="Yap K.-P."/>
            <person name="Thong K.L."/>
            <person name="Liong M.T."/>
            <person name="Ahmad R."/>
            <person name="Rusul G."/>
        </authorList>
    </citation>
    <scope>NUCLEOTIDE SEQUENCE [LARGE SCALE GENOMIC DNA]</scope>
    <source>
        <strain evidence="21">HibF3</strain>
    </source>
</reference>
<dbReference type="AlphaFoldDB" id="A0A9Q5JFU6"/>
<evidence type="ECO:0000256" key="2">
    <source>
        <dbReference type="ARBA" id="ARBA00005675"/>
    </source>
</evidence>
<dbReference type="InterPro" id="IPR044492">
    <property type="entry name" value="P_typ_ATPase_HD_dom"/>
</dbReference>
<evidence type="ECO:0000256" key="10">
    <source>
        <dbReference type="ARBA" id="ARBA00022741"/>
    </source>
</evidence>
<feature type="transmembrane region" description="Helical" evidence="18">
    <location>
        <begin position="680"/>
        <end position="702"/>
    </location>
</feature>
<dbReference type="InterPro" id="IPR006408">
    <property type="entry name" value="P-type_ATPase_IIB"/>
</dbReference>
<dbReference type="FunFam" id="3.40.1110.10:FF:000053">
    <property type="entry name" value="Cation-transporting ATPase, E1-E2 family"/>
    <property type="match status" value="1"/>
</dbReference>
<dbReference type="SMART" id="SM00831">
    <property type="entry name" value="Cation_ATPase_N"/>
    <property type="match status" value="1"/>
</dbReference>
<dbReference type="SUPFAM" id="SSF81660">
    <property type="entry name" value="Metal cation-transporting ATPase, ATP-binding domain N"/>
    <property type="match status" value="1"/>
</dbReference>
<evidence type="ECO:0000256" key="6">
    <source>
        <dbReference type="ARBA" id="ARBA00022553"/>
    </source>
</evidence>
<dbReference type="Gene3D" id="1.20.1110.10">
    <property type="entry name" value="Calcium-transporting ATPase, transmembrane domain"/>
    <property type="match status" value="1"/>
</dbReference>
<evidence type="ECO:0000313" key="20">
    <source>
        <dbReference type="EMBL" id="OFI46481.1"/>
    </source>
</evidence>
<dbReference type="InterPro" id="IPR001757">
    <property type="entry name" value="P_typ_ATPase"/>
</dbReference>
<dbReference type="SFLD" id="SFLDG00002">
    <property type="entry name" value="C1.7:_P-type_atpase_like"/>
    <property type="match status" value="1"/>
</dbReference>
<keyword evidence="4" id="KW-0813">Transport</keyword>
<evidence type="ECO:0000256" key="17">
    <source>
        <dbReference type="ARBA" id="ARBA00048694"/>
    </source>
</evidence>
<feature type="domain" description="Cation-transporting P-type ATPase N-terminal" evidence="19">
    <location>
        <begin position="5"/>
        <end position="78"/>
    </location>
</feature>
<dbReference type="SUPFAM" id="SSF81665">
    <property type="entry name" value="Calcium ATPase, transmembrane domain M"/>
    <property type="match status" value="1"/>
</dbReference>
<dbReference type="SUPFAM" id="SSF81653">
    <property type="entry name" value="Calcium ATPase, transduction domain A"/>
    <property type="match status" value="1"/>
</dbReference>
<keyword evidence="15" id="KW-0406">Ion transport</keyword>
<dbReference type="EC" id="7.2.2.10" evidence="3"/>
<dbReference type="Pfam" id="PF13246">
    <property type="entry name" value="Cation_ATPase"/>
    <property type="match status" value="1"/>
</dbReference>
<dbReference type="EMBL" id="MKIQ01000028">
    <property type="protein sequence ID" value="OFI46481.1"/>
    <property type="molecule type" value="Genomic_DNA"/>
</dbReference>
<dbReference type="PANTHER" id="PTHR42861">
    <property type="entry name" value="CALCIUM-TRANSPORTING ATPASE"/>
    <property type="match status" value="1"/>
</dbReference>
<evidence type="ECO:0000256" key="3">
    <source>
        <dbReference type="ARBA" id="ARBA00012790"/>
    </source>
</evidence>
<dbReference type="NCBIfam" id="TIGR01517">
    <property type="entry name" value="ATPase-IIB_Ca"/>
    <property type="match status" value="1"/>
</dbReference>
<feature type="transmembrane region" description="Helical" evidence="18">
    <location>
        <begin position="249"/>
        <end position="269"/>
    </location>
</feature>
<dbReference type="Proteomes" id="UP000177273">
    <property type="component" value="Unassembled WGS sequence"/>
</dbReference>
<keyword evidence="6" id="KW-0597">Phosphoprotein</keyword>
<evidence type="ECO:0000256" key="13">
    <source>
        <dbReference type="ARBA" id="ARBA00022967"/>
    </source>
</evidence>
<dbReference type="GO" id="GO:0016887">
    <property type="term" value="F:ATP hydrolysis activity"/>
    <property type="evidence" value="ECO:0007669"/>
    <property type="project" value="InterPro"/>
</dbReference>
<keyword evidence="14 18" id="KW-1133">Transmembrane helix</keyword>
<keyword evidence="12" id="KW-0067">ATP-binding</keyword>
<dbReference type="SFLD" id="SFLDS00003">
    <property type="entry name" value="Haloacid_Dehalogenase"/>
    <property type="match status" value="1"/>
</dbReference>
<accession>A0A9Q5JFU6</accession>
<comment type="caution">
    <text evidence="20">The sequence shown here is derived from an EMBL/GenBank/DDBJ whole genome shotgun (WGS) entry which is preliminary data.</text>
</comment>
<sequence length="890" mass="96454">MSEKKFFTQTGEETLKELSATSKGLTSTEVESRLEKYGKNQLDEGKKKSIFQKFLDQFKDLMIIILIVAAILSVVTSGGKDISDAIIIMAVVIINAVFGVIQENRAEAAIDALKEMSTPIARVRRNGHVEEVDSTLLVPGDIVLLEAGDVVPADMRLLTTASLQIEESGLTGESVPVDKNQDAIVADDAEVGDRVNMAYQNSNVTYGRGTGVVVATGMHTEVGHIAHLLQNADETETPLKTNLNKLSKVLTYAILVIAAVTFAVGVFVQHQDPVEALMTSVALAVAAIPEGLPAIVTIVLALGTQVLTKKNAIVRKLPAVETLGSTEIIASDKTGTLTMNQMTIEKVFTNGKLIDATDEIPSDDLTLRVMNYANDTKISEQGKLIGDPTETALVQYGLDHNFDVRDELKKEPRVGELPFDSDRKLMSTIHKQADGKLLVAVKGAPDQLLKRVTRKLVDGQVLPMTDADKQEVLKVNKSLAKQALRVLMMAYKIEDTMPELSSDAIENDLIFAGLVGMIDPERKEAADAVKVAKEAGIRPIMITGDHQDTAEAIAIRLGILEDNADADSHVLTGAQLNEMSDEEFQKAVSQYSVYARVSPQHKVRIVKAWQNEGKVVAMTGDGVNDAPALKTADIGIGMGITGTEVSKGASDMVLADDNFATIIVAVEEGRKVFSNIQKTVQYLLSANTAEVLTIFLATLFGWDVLKPVHLLWINLVTDTFPAIALGVEPVEPGIMDQKPRGRKASLFSNGVMSSIIYQGILQAALTLGVYWYGIKFPVHSGYDAIHADALTMSYATLGLIQLVQAFNCKSVYQSIFKVGFFKSRIFNISILISFVLLAITIVVPGFNKVFHVTNLGGHQWAAVIIGSLSMFVIVEIVKAIQRSMGLDKKQ</sequence>
<dbReference type="PROSITE" id="PS00154">
    <property type="entry name" value="ATPASE_E1_E2"/>
    <property type="match status" value="1"/>
</dbReference>
<evidence type="ECO:0000256" key="15">
    <source>
        <dbReference type="ARBA" id="ARBA00023065"/>
    </source>
</evidence>
<feature type="transmembrane region" description="Helical" evidence="18">
    <location>
        <begin position="825"/>
        <end position="846"/>
    </location>
</feature>
<dbReference type="SUPFAM" id="SSF56784">
    <property type="entry name" value="HAD-like"/>
    <property type="match status" value="1"/>
</dbReference>
<dbReference type="Pfam" id="PF00689">
    <property type="entry name" value="Cation_ATPase_C"/>
    <property type="match status" value="1"/>
</dbReference>
<keyword evidence="13" id="KW-1278">Translocase</keyword>
<evidence type="ECO:0000256" key="1">
    <source>
        <dbReference type="ARBA" id="ARBA00004651"/>
    </source>
</evidence>
<evidence type="ECO:0000256" key="4">
    <source>
        <dbReference type="ARBA" id="ARBA00022448"/>
    </source>
</evidence>
<dbReference type="InterPro" id="IPR008250">
    <property type="entry name" value="ATPase_P-typ_transduc_dom_A_sf"/>
</dbReference>
<keyword evidence="10" id="KW-0547">Nucleotide-binding</keyword>
<feature type="transmembrane region" description="Helical" evidence="18">
    <location>
        <begin position="61"/>
        <end position="79"/>
    </location>
</feature>
<evidence type="ECO:0000256" key="18">
    <source>
        <dbReference type="SAM" id="Phobius"/>
    </source>
</evidence>